<dbReference type="GO" id="GO:0015628">
    <property type="term" value="P:protein secretion by the type II secretion system"/>
    <property type="evidence" value="ECO:0007669"/>
    <property type="project" value="TreeGrafter"/>
</dbReference>
<keyword evidence="3" id="KW-1003">Cell membrane</keyword>
<proteinExistence type="inferred from homology"/>
<comment type="caution">
    <text evidence="10">The sequence shown here is derived from an EMBL/GenBank/DDBJ whole genome shotgun (WGS) entry which is preliminary data.</text>
</comment>
<gene>
    <name evidence="10" type="ORF">CWI84_07530</name>
</gene>
<comment type="subcellular location">
    <subcellularLocation>
        <location evidence="1">Cell inner membrane</location>
        <topology evidence="1">Multi-pass membrane protein</topology>
    </subcellularLocation>
</comment>
<keyword evidence="4" id="KW-0997">Cell inner membrane</keyword>
<keyword evidence="6 8" id="KW-1133">Transmembrane helix</keyword>
<protein>
    <submittedName>
        <fullName evidence="10">MSHA biogenesis protein MshG</fullName>
    </submittedName>
</protein>
<evidence type="ECO:0000256" key="1">
    <source>
        <dbReference type="ARBA" id="ARBA00004429"/>
    </source>
</evidence>
<dbReference type="Proteomes" id="UP000287996">
    <property type="component" value="Unassembled WGS sequence"/>
</dbReference>
<keyword evidence="11" id="KW-1185">Reference proteome</keyword>
<dbReference type="GO" id="GO:0005886">
    <property type="term" value="C:plasma membrane"/>
    <property type="evidence" value="ECO:0007669"/>
    <property type="project" value="UniProtKB-SubCell"/>
</dbReference>
<evidence type="ECO:0000256" key="8">
    <source>
        <dbReference type="SAM" id="Phobius"/>
    </source>
</evidence>
<dbReference type="InterPro" id="IPR018076">
    <property type="entry name" value="T2SS_GspF_dom"/>
</dbReference>
<feature type="transmembrane region" description="Helical" evidence="8">
    <location>
        <begin position="379"/>
        <end position="400"/>
    </location>
</feature>
<evidence type="ECO:0000256" key="4">
    <source>
        <dbReference type="ARBA" id="ARBA00022519"/>
    </source>
</evidence>
<keyword evidence="5 8" id="KW-0812">Transmembrane</keyword>
<dbReference type="RefSeq" id="WP_126841977.1">
    <property type="nucleotide sequence ID" value="NZ_PIQH01000006.1"/>
</dbReference>
<dbReference type="AlphaFoldDB" id="A0A432ZQG0"/>
<evidence type="ECO:0000256" key="2">
    <source>
        <dbReference type="ARBA" id="ARBA00005745"/>
    </source>
</evidence>
<dbReference type="PANTHER" id="PTHR30012">
    <property type="entry name" value="GENERAL SECRETION PATHWAY PROTEIN"/>
    <property type="match status" value="1"/>
</dbReference>
<accession>A0A432ZQG0</accession>
<evidence type="ECO:0000256" key="7">
    <source>
        <dbReference type="ARBA" id="ARBA00023136"/>
    </source>
</evidence>
<dbReference type="InterPro" id="IPR003004">
    <property type="entry name" value="GspF/PilC"/>
</dbReference>
<evidence type="ECO:0000256" key="3">
    <source>
        <dbReference type="ARBA" id="ARBA00022475"/>
    </source>
</evidence>
<dbReference type="Gene3D" id="1.20.81.30">
    <property type="entry name" value="Type II secretion system (T2SS), domain F"/>
    <property type="match status" value="2"/>
</dbReference>
<dbReference type="OrthoDB" id="9805682at2"/>
<dbReference type="PANTHER" id="PTHR30012:SF4">
    <property type="entry name" value="MSHA BIOGENESIS PROTEIN MSHG"/>
    <property type="match status" value="1"/>
</dbReference>
<feature type="transmembrane region" description="Helical" evidence="8">
    <location>
        <begin position="175"/>
        <end position="195"/>
    </location>
</feature>
<keyword evidence="7 8" id="KW-0472">Membrane</keyword>
<reference evidence="10 11" key="1">
    <citation type="journal article" date="2011" name="Front. Microbiol.">
        <title>Genomic signatures of strain selection and enhancement in Bacillus atrophaeus var. globigii, a historical biowarfare simulant.</title>
        <authorList>
            <person name="Gibbons H.S."/>
            <person name="Broomall S.M."/>
            <person name="McNew L.A."/>
            <person name="Daligault H."/>
            <person name="Chapman C."/>
            <person name="Bruce D."/>
            <person name="Karavis M."/>
            <person name="Krepps M."/>
            <person name="McGregor P.A."/>
            <person name="Hong C."/>
            <person name="Park K.H."/>
            <person name="Akmal A."/>
            <person name="Feldman A."/>
            <person name="Lin J.S."/>
            <person name="Chang W.E."/>
            <person name="Higgs B.W."/>
            <person name="Demirev P."/>
            <person name="Lindquist J."/>
            <person name="Liem A."/>
            <person name="Fochler E."/>
            <person name="Read T.D."/>
            <person name="Tapia R."/>
            <person name="Johnson S."/>
            <person name="Bishop-Lilly K.A."/>
            <person name="Detter C."/>
            <person name="Han C."/>
            <person name="Sozhamannan S."/>
            <person name="Rosenzweig C.N."/>
            <person name="Skowronski E.W."/>
        </authorList>
    </citation>
    <scope>NUCLEOTIDE SEQUENCE [LARGE SCALE GENOMIC DNA]</scope>
    <source>
        <strain evidence="10 11">CC-PW-9</strain>
    </source>
</reference>
<evidence type="ECO:0000256" key="6">
    <source>
        <dbReference type="ARBA" id="ARBA00022989"/>
    </source>
</evidence>
<evidence type="ECO:0000259" key="9">
    <source>
        <dbReference type="Pfam" id="PF00482"/>
    </source>
</evidence>
<sequence>MAKFRYKARDPNGRLRNGDIDANDARQAAEQLVRRGLVPVDLVATRDKPSITAEQVWAKLTARPVKLDDLIIFCRQMYALTRSGVSLLRAIEGLADSAQNKQLSVTLRDVADQLEKGLSLSAAMARHARVFPRLIIAIVHVGENTGQLEQSFQQLAEYLEKEQDTRKRIKAATRYPSFVVIALVIAMFVLNLFVIPTFAKMFDQFGVDLPWATRVLIGTSTFFVSYWPLLLLALVAGVWGIRSYIVSPLGRVVWDRLKLRVPAVGSILERSMLARFARSFAVMVAAGVPLTQALSLVAEAVDNAWMERKILDMRRGIERGENLSRVSRQSDLFTPLVMQMVVVGEETGRLDDLLLEVAGYYEREVDYDLKTLTARIEPMLIAGVAVMVLILALGIFMPMWDMMSAYQGRG</sequence>
<dbReference type="EMBL" id="PIQH01000006">
    <property type="protein sequence ID" value="RUO80139.1"/>
    <property type="molecule type" value="Genomic_DNA"/>
</dbReference>
<dbReference type="PRINTS" id="PR00812">
    <property type="entry name" value="BCTERIALGSPF"/>
</dbReference>
<feature type="transmembrane region" description="Helical" evidence="8">
    <location>
        <begin position="215"/>
        <end position="241"/>
    </location>
</feature>
<evidence type="ECO:0000313" key="10">
    <source>
        <dbReference type="EMBL" id="RUO80139.1"/>
    </source>
</evidence>
<dbReference type="FunFam" id="1.20.81.30:FF:000001">
    <property type="entry name" value="Type II secretion system protein F"/>
    <property type="match status" value="2"/>
</dbReference>
<dbReference type="Pfam" id="PF00482">
    <property type="entry name" value="T2SSF"/>
    <property type="match status" value="2"/>
</dbReference>
<name>A0A432ZQG0_9GAMM</name>
<evidence type="ECO:0000313" key="11">
    <source>
        <dbReference type="Proteomes" id="UP000287996"/>
    </source>
</evidence>
<dbReference type="InterPro" id="IPR042094">
    <property type="entry name" value="T2SS_GspF_sf"/>
</dbReference>
<organism evidence="10 11">
    <name type="scientific">Idiomarina tyrosinivorans</name>
    <dbReference type="NCBI Taxonomy" id="1445662"/>
    <lineage>
        <taxon>Bacteria</taxon>
        <taxon>Pseudomonadati</taxon>
        <taxon>Pseudomonadota</taxon>
        <taxon>Gammaproteobacteria</taxon>
        <taxon>Alteromonadales</taxon>
        <taxon>Idiomarinaceae</taxon>
        <taxon>Idiomarina</taxon>
    </lineage>
</organism>
<comment type="similarity">
    <text evidence="2">Belongs to the GSP F family.</text>
</comment>
<evidence type="ECO:0000256" key="5">
    <source>
        <dbReference type="ARBA" id="ARBA00022692"/>
    </source>
</evidence>
<feature type="domain" description="Type II secretion system protein GspF" evidence="9">
    <location>
        <begin position="73"/>
        <end position="196"/>
    </location>
</feature>
<feature type="domain" description="Type II secretion system protein GspF" evidence="9">
    <location>
        <begin position="276"/>
        <end position="398"/>
    </location>
</feature>